<dbReference type="OrthoDB" id="8775938at2"/>
<dbReference type="RefSeq" id="WP_155711927.1">
    <property type="nucleotide sequence ID" value="NZ_BMWU01000008.1"/>
</dbReference>
<dbReference type="AlphaFoldDB" id="A0A6I3XP45"/>
<keyword evidence="2" id="KW-1185">Reference proteome</keyword>
<evidence type="ECO:0000313" key="2">
    <source>
        <dbReference type="Proteomes" id="UP000431684"/>
    </source>
</evidence>
<protein>
    <submittedName>
        <fullName evidence="1">Uncharacterized protein</fullName>
    </submittedName>
</protein>
<comment type="caution">
    <text evidence="1">The sequence shown here is derived from an EMBL/GenBank/DDBJ whole genome shotgun (WGS) entry which is preliminary data.</text>
</comment>
<sequence length="342" mass="39925">MEDKFRSFAENLRSILSDRADQLVDCKVRLMEQEIGDGWRCFYTQEVLLKAYLPPPLINELGRRYEEEKIRQEIWREPGQFESGYKSVFLEEFFTQREKFADYRNYLDVGILDTAITTAADPYDRTANTVMLQRLEAQNAHFKFEASALVDEWYIEATARASLTPPLSVWDIEQPPLVRTADVPLVRDAAYWRAVHPVKQRIALVDVEYSAHTKPDWNLRLMAELAPDFPYYAALSTTKRLVFVQQGEGAFAWALMVDKTDGSPTYRYPPQLILIDRRQTKKLKDEHILFKNVIGKHFISYTNGPRCMEAELLFHLPRSRRLIEFYAPFLEEAMRYASQSGQ</sequence>
<reference evidence="1 2" key="1">
    <citation type="submission" date="2019-11" db="EMBL/GenBank/DDBJ databases">
        <title>Draft Genome Sequences of Six Type Strains of the Genus Massilia.</title>
        <authorList>
            <person name="Miess H."/>
            <person name="Frediansyah A."/>
            <person name="Goeker M."/>
            <person name="Gross H."/>
        </authorList>
    </citation>
    <scope>NUCLEOTIDE SEQUENCE [LARGE SCALE GENOMIC DNA]</scope>
    <source>
        <strain evidence="1 2">DSM 17513</strain>
    </source>
</reference>
<gene>
    <name evidence="1" type="ORF">GJV26_28465</name>
</gene>
<evidence type="ECO:0000313" key="1">
    <source>
        <dbReference type="EMBL" id="MUI16360.1"/>
    </source>
</evidence>
<dbReference type="EMBL" id="WNWM01000002">
    <property type="protein sequence ID" value="MUI16360.1"/>
    <property type="molecule type" value="Genomic_DNA"/>
</dbReference>
<proteinExistence type="predicted"/>
<accession>A0A6I3XP45</accession>
<dbReference type="Proteomes" id="UP000431684">
    <property type="component" value="Unassembled WGS sequence"/>
</dbReference>
<organism evidence="1 2">
    <name type="scientific">Pseudoduganella dura</name>
    <dbReference type="NCBI Taxonomy" id="321982"/>
    <lineage>
        <taxon>Bacteria</taxon>
        <taxon>Pseudomonadati</taxon>
        <taxon>Pseudomonadota</taxon>
        <taxon>Betaproteobacteria</taxon>
        <taxon>Burkholderiales</taxon>
        <taxon>Oxalobacteraceae</taxon>
        <taxon>Telluria group</taxon>
        <taxon>Pseudoduganella</taxon>
    </lineage>
</organism>
<name>A0A6I3XP45_9BURK</name>